<keyword evidence="2" id="KW-0472">Membrane</keyword>
<keyword evidence="2" id="KW-1133">Transmembrane helix</keyword>
<keyword evidence="4" id="KW-1185">Reference proteome</keyword>
<reference evidence="3" key="1">
    <citation type="journal article" date="2021" name="Nat. Commun.">
        <title>Genetic determinants of endophytism in the Arabidopsis root mycobiome.</title>
        <authorList>
            <person name="Mesny F."/>
            <person name="Miyauchi S."/>
            <person name="Thiergart T."/>
            <person name="Pickel B."/>
            <person name="Atanasova L."/>
            <person name="Karlsson M."/>
            <person name="Huettel B."/>
            <person name="Barry K.W."/>
            <person name="Haridas S."/>
            <person name="Chen C."/>
            <person name="Bauer D."/>
            <person name="Andreopoulos W."/>
            <person name="Pangilinan J."/>
            <person name="LaButti K."/>
            <person name="Riley R."/>
            <person name="Lipzen A."/>
            <person name="Clum A."/>
            <person name="Drula E."/>
            <person name="Henrissat B."/>
            <person name="Kohler A."/>
            <person name="Grigoriev I.V."/>
            <person name="Martin F.M."/>
            <person name="Hacquard S."/>
        </authorList>
    </citation>
    <scope>NUCLEOTIDE SEQUENCE</scope>
    <source>
        <strain evidence="3">MPI-CAGE-AT-0016</strain>
    </source>
</reference>
<keyword evidence="2" id="KW-0812">Transmembrane</keyword>
<comment type="caution">
    <text evidence="3">The sequence shown here is derived from an EMBL/GenBank/DDBJ whole genome shotgun (WGS) entry which is preliminary data.</text>
</comment>
<sequence length="666" mass="72457">MDPQFLSRQEYPATPSPRIERKPVGSGSPRLLESEYDGQVEHVPSTRLPTKDGVTEDENVAATQHDQATSLLSGSTQQSDDGKAERTIQATGLNNSLASSNGTRSSLHTIAFIFRWWYAEILGCICAAACLAAQVAVLHSYDGKPQDSWHVETVTINGLIAILSTLCRSALLVAVAATLAQSKWNHLSRFRRTASQGGRLGDVALFDAASRGVLGSLQVLLRFKGAHVACAGAGLTIATLGLGLFAQQLITVRIDTVNVTAPGLVLRAVDVTGRNWSDFMQLGDGGGIYAPMTGLAFHAGMLSPSIDELDIICPSTSCQWPITPTIGVCGACEDMTEDIQVWEPEPDTCGVSIRISNETMALGFRPCTEQAEDYVAHYFQMIGGRRTELVMRYYDPLSPGLSSYGDFAVGKFVAIGAHPDLSGATVPPPKNPRAYHCGLWYCIQAHSVTVSQGVVSDIVTETWSKGSNGIFDELPASFNADPAENFTINGAYQIPSMKSAGSVKFFDNEVSQIYNEQTLYGGLVERAFDDMDSFIKKVALSLTNDVRKNPNPFVNYTPINNTRYQGTMTTDQVIFVVWWRWLAFPVAMVLLSTFYLVAEIVRTLSLSDIRPWKEDALVPLDVQLDLDLKARAVGGLDEPQGIKKRIGKVSAQYQDGDKGIRITHVE</sequence>
<dbReference type="AlphaFoldDB" id="A0A8K0X1A7"/>
<dbReference type="Proteomes" id="UP000813385">
    <property type="component" value="Unassembled WGS sequence"/>
</dbReference>
<feature type="region of interest" description="Disordered" evidence="1">
    <location>
        <begin position="64"/>
        <end position="83"/>
    </location>
</feature>
<evidence type="ECO:0000256" key="2">
    <source>
        <dbReference type="SAM" id="Phobius"/>
    </source>
</evidence>
<dbReference type="OrthoDB" id="5242705at2759"/>
<proteinExistence type="predicted"/>
<feature type="transmembrane region" description="Helical" evidence="2">
    <location>
        <begin position="158"/>
        <end position="180"/>
    </location>
</feature>
<feature type="transmembrane region" description="Helical" evidence="2">
    <location>
        <begin position="116"/>
        <end position="138"/>
    </location>
</feature>
<feature type="transmembrane region" description="Helical" evidence="2">
    <location>
        <begin position="578"/>
        <end position="598"/>
    </location>
</feature>
<accession>A0A8K0X1A7</accession>
<gene>
    <name evidence="3" type="ORF">B0T11DRAFT_319214</name>
</gene>
<evidence type="ECO:0000313" key="4">
    <source>
        <dbReference type="Proteomes" id="UP000813385"/>
    </source>
</evidence>
<organism evidence="3 4">
    <name type="scientific">Plectosphaerella cucumerina</name>
    <dbReference type="NCBI Taxonomy" id="40658"/>
    <lineage>
        <taxon>Eukaryota</taxon>
        <taxon>Fungi</taxon>
        <taxon>Dikarya</taxon>
        <taxon>Ascomycota</taxon>
        <taxon>Pezizomycotina</taxon>
        <taxon>Sordariomycetes</taxon>
        <taxon>Hypocreomycetidae</taxon>
        <taxon>Glomerellales</taxon>
        <taxon>Plectosphaerellaceae</taxon>
        <taxon>Plectosphaerella</taxon>
    </lineage>
</organism>
<feature type="region of interest" description="Disordered" evidence="1">
    <location>
        <begin position="1"/>
        <end position="52"/>
    </location>
</feature>
<name>A0A8K0X1A7_9PEZI</name>
<feature type="transmembrane region" description="Helical" evidence="2">
    <location>
        <begin position="226"/>
        <end position="246"/>
    </location>
</feature>
<dbReference type="Pfam" id="PF11374">
    <property type="entry name" value="DUF3176"/>
    <property type="match status" value="1"/>
</dbReference>
<protein>
    <submittedName>
        <fullName evidence="3">Uncharacterized protein</fullName>
    </submittedName>
</protein>
<dbReference type="PANTHER" id="PTHR35394:SF5">
    <property type="entry name" value="DUF3176 DOMAIN-CONTAINING PROTEIN"/>
    <property type="match status" value="1"/>
</dbReference>
<dbReference type="PANTHER" id="PTHR35394">
    <property type="entry name" value="DUF3176 DOMAIN-CONTAINING PROTEIN"/>
    <property type="match status" value="1"/>
</dbReference>
<evidence type="ECO:0000256" key="1">
    <source>
        <dbReference type="SAM" id="MobiDB-lite"/>
    </source>
</evidence>
<evidence type="ECO:0000313" key="3">
    <source>
        <dbReference type="EMBL" id="KAH7358041.1"/>
    </source>
</evidence>
<dbReference type="EMBL" id="JAGPXD010000004">
    <property type="protein sequence ID" value="KAH7358041.1"/>
    <property type="molecule type" value="Genomic_DNA"/>
</dbReference>
<feature type="compositionally biased region" description="Polar residues" evidence="1">
    <location>
        <begin position="64"/>
        <end position="79"/>
    </location>
</feature>
<dbReference type="InterPro" id="IPR021514">
    <property type="entry name" value="DUF3176"/>
</dbReference>